<evidence type="ECO:0000313" key="3">
    <source>
        <dbReference type="Proteomes" id="UP001165121"/>
    </source>
</evidence>
<feature type="coiled-coil region" evidence="1">
    <location>
        <begin position="16"/>
        <end position="93"/>
    </location>
</feature>
<gene>
    <name evidence="2" type="ORF">Pfra01_002919000</name>
</gene>
<comment type="caution">
    <text evidence="2">The sequence shown here is derived from an EMBL/GenBank/DDBJ whole genome shotgun (WGS) entry which is preliminary data.</text>
</comment>
<reference evidence="2" key="1">
    <citation type="submission" date="2023-04" db="EMBL/GenBank/DDBJ databases">
        <title>Phytophthora fragariaefolia NBRC 109709.</title>
        <authorList>
            <person name="Ichikawa N."/>
            <person name="Sato H."/>
            <person name="Tonouchi N."/>
        </authorList>
    </citation>
    <scope>NUCLEOTIDE SEQUENCE</scope>
    <source>
        <strain evidence="2">NBRC 109709</strain>
    </source>
</reference>
<evidence type="ECO:0000313" key="2">
    <source>
        <dbReference type="EMBL" id="GMG14700.1"/>
    </source>
</evidence>
<proteinExistence type="predicted"/>
<keyword evidence="3" id="KW-1185">Reference proteome</keyword>
<accession>A0A9W7DEJ3</accession>
<name>A0A9W7DEJ3_9STRA</name>
<protein>
    <submittedName>
        <fullName evidence="2">Unnamed protein product</fullName>
    </submittedName>
</protein>
<organism evidence="2 3">
    <name type="scientific">Phytophthora fragariaefolia</name>
    <dbReference type="NCBI Taxonomy" id="1490495"/>
    <lineage>
        <taxon>Eukaryota</taxon>
        <taxon>Sar</taxon>
        <taxon>Stramenopiles</taxon>
        <taxon>Oomycota</taxon>
        <taxon>Peronosporomycetes</taxon>
        <taxon>Peronosporales</taxon>
        <taxon>Peronosporaceae</taxon>
        <taxon>Phytophthora</taxon>
    </lineage>
</organism>
<keyword evidence="1" id="KW-0175">Coiled coil</keyword>
<dbReference type="Proteomes" id="UP001165121">
    <property type="component" value="Unassembled WGS sequence"/>
</dbReference>
<dbReference type="AlphaFoldDB" id="A0A9W7DEJ3"/>
<sequence>MHREANCNLDAECVLQEELEAKVIQLEALSQEERESSARATAEKLAALEALVEEKTISVKKADRQLNAAKLLARQAKKEKENLSLRVAKLEADLAGHASSG</sequence>
<dbReference type="EMBL" id="BSXT01018855">
    <property type="protein sequence ID" value="GMG14700.1"/>
    <property type="molecule type" value="Genomic_DNA"/>
</dbReference>
<evidence type="ECO:0000256" key="1">
    <source>
        <dbReference type="SAM" id="Coils"/>
    </source>
</evidence>